<evidence type="ECO:0008006" key="3">
    <source>
        <dbReference type="Google" id="ProtNLM"/>
    </source>
</evidence>
<dbReference type="EMBL" id="FOTW01000019">
    <property type="protein sequence ID" value="SFM37993.1"/>
    <property type="molecule type" value="Genomic_DNA"/>
</dbReference>
<keyword evidence="2" id="KW-1185">Reference proteome</keyword>
<dbReference type="OrthoDB" id="8588059at2"/>
<protein>
    <recommendedName>
        <fullName evidence="3">Proline-rich protein</fullName>
    </recommendedName>
</protein>
<proteinExistence type="predicted"/>
<dbReference type="RefSeq" id="WP_093389334.1">
    <property type="nucleotide sequence ID" value="NZ_FOTW01000019.1"/>
</dbReference>
<dbReference type="Proteomes" id="UP000199470">
    <property type="component" value="Unassembled WGS sequence"/>
</dbReference>
<accession>A0A1I4QED9</accession>
<dbReference type="AlphaFoldDB" id="A0A1I4QED9"/>
<evidence type="ECO:0000313" key="2">
    <source>
        <dbReference type="Proteomes" id="UP000199470"/>
    </source>
</evidence>
<organism evidence="1 2">
    <name type="scientific">Rugamonas rubra</name>
    <dbReference type="NCBI Taxonomy" id="758825"/>
    <lineage>
        <taxon>Bacteria</taxon>
        <taxon>Pseudomonadati</taxon>
        <taxon>Pseudomonadota</taxon>
        <taxon>Betaproteobacteria</taxon>
        <taxon>Burkholderiales</taxon>
        <taxon>Oxalobacteraceae</taxon>
        <taxon>Telluria group</taxon>
        <taxon>Rugamonas</taxon>
    </lineage>
</organism>
<sequence>MDVAIYDKTDKGRDEIATRRHRLAPRLRTLLVMVDGRRSDGALLAGLAPLGLGADDLATLLAQDYIRLARRDAVAVPLAPASPPEAAAPAPAAVAAAGSAAGFASDSAPGPALDSPPAATATAVTPARARQFQALCQFFNGTIKRNIGLRGLALQLKVEHAANVDELRALRQPFLDAVHKAKGGEVAQRLRAELDELLDNGPPDEPA</sequence>
<reference evidence="1 2" key="1">
    <citation type="submission" date="2016-10" db="EMBL/GenBank/DDBJ databases">
        <authorList>
            <person name="de Groot N.N."/>
        </authorList>
    </citation>
    <scope>NUCLEOTIDE SEQUENCE [LARGE SCALE GENOMIC DNA]</scope>
    <source>
        <strain evidence="1 2">ATCC 43154</strain>
    </source>
</reference>
<gene>
    <name evidence="1" type="ORF">SAMN02982985_03847</name>
</gene>
<evidence type="ECO:0000313" key="1">
    <source>
        <dbReference type="EMBL" id="SFM37993.1"/>
    </source>
</evidence>
<name>A0A1I4QED9_9BURK</name>